<dbReference type="Proteomes" id="UP000245391">
    <property type="component" value="Unassembled WGS sequence"/>
</dbReference>
<evidence type="ECO:0000256" key="2">
    <source>
        <dbReference type="ARBA" id="ARBA00022676"/>
    </source>
</evidence>
<organism evidence="5 6">
    <name type="scientific">Pedobacter paludis</name>
    <dbReference type="NCBI Taxonomy" id="2203212"/>
    <lineage>
        <taxon>Bacteria</taxon>
        <taxon>Pseudomonadati</taxon>
        <taxon>Bacteroidota</taxon>
        <taxon>Sphingobacteriia</taxon>
        <taxon>Sphingobacteriales</taxon>
        <taxon>Sphingobacteriaceae</taxon>
        <taxon>Pedobacter</taxon>
    </lineage>
</organism>
<dbReference type="InterPro" id="IPR001503">
    <property type="entry name" value="Glyco_trans_10"/>
</dbReference>
<dbReference type="InterPro" id="IPR038577">
    <property type="entry name" value="GT10-like_C_sf"/>
</dbReference>
<evidence type="ECO:0000256" key="1">
    <source>
        <dbReference type="ARBA" id="ARBA00008919"/>
    </source>
</evidence>
<evidence type="ECO:0000256" key="3">
    <source>
        <dbReference type="ARBA" id="ARBA00022679"/>
    </source>
</evidence>
<dbReference type="Pfam" id="PF00852">
    <property type="entry name" value="Glyco_transf_10"/>
    <property type="match status" value="1"/>
</dbReference>
<proteinExistence type="inferred from homology"/>
<reference evidence="6" key="1">
    <citation type="submission" date="2018-05" db="EMBL/GenBank/DDBJ databases">
        <title>Pedobacter paludis sp. nov., isolated from wetland soil.</title>
        <authorList>
            <person name="Zhang Y."/>
        </authorList>
    </citation>
    <scope>NUCLEOTIDE SEQUENCE [LARGE SCALE GENOMIC DNA]</scope>
    <source>
        <strain evidence="6">R-8</strain>
    </source>
</reference>
<keyword evidence="6" id="KW-1185">Reference proteome</keyword>
<dbReference type="GO" id="GO:0016020">
    <property type="term" value="C:membrane"/>
    <property type="evidence" value="ECO:0007669"/>
    <property type="project" value="InterPro"/>
</dbReference>
<comment type="similarity">
    <text evidence="1">Belongs to the glycosyltransferase 10 family.</text>
</comment>
<evidence type="ECO:0000313" key="6">
    <source>
        <dbReference type="Proteomes" id="UP000245391"/>
    </source>
</evidence>
<dbReference type="SUPFAM" id="SSF53756">
    <property type="entry name" value="UDP-Glycosyltransferase/glycogen phosphorylase"/>
    <property type="match status" value="1"/>
</dbReference>
<evidence type="ECO:0000313" key="5">
    <source>
        <dbReference type="EMBL" id="PWS32998.1"/>
    </source>
</evidence>
<protein>
    <recommendedName>
        <fullName evidence="4">Fucosyltransferase C-terminal domain-containing protein</fullName>
    </recommendedName>
</protein>
<comment type="caution">
    <text evidence="5">The sequence shown here is derived from an EMBL/GenBank/DDBJ whole genome shotgun (WGS) entry which is preliminary data.</text>
</comment>
<keyword evidence="3" id="KW-0808">Transferase</keyword>
<dbReference type="GO" id="GO:0046920">
    <property type="term" value="F:alpha-(1-&gt;3)-fucosyltransferase activity"/>
    <property type="evidence" value="ECO:0007669"/>
    <property type="project" value="TreeGrafter"/>
</dbReference>
<dbReference type="Gene3D" id="3.40.50.11660">
    <property type="entry name" value="Glycosyl transferase family 10, C-terminal domain"/>
    <property type="match status" value="1"/>
</dbReference>
<keyword evidence="2" id="KW-0328">Glycosyltransferase</keyword>
<dbReference type="EMBL" id="QGNY01000002">
    <property type="protein sequence ID" value="PWS32998.1"/>
    <property type="molecule type" value="Genomic_DNA"/>
</dbReference>
<sequence>MKDEAKKRGINIGTSHVINKEEADAMVFLDHPGINNEMFQYGIKNDIPLFLITLESPIIKSEIFSTELHNAFKKILTWSDCLIANDSGKYTKINYSYNIKANFELGKRNRDLIVISGNKVSKHPQELYSERLRVIKWYENHNRGYLDLYGTDWDIKIFHSNILGLIVNKINRKYKLIKNNYSSYKGKIKRKAEILAQYNFCLCFENAYGFSGYITEKIFDSLMAGAIPIYKGADNIAEYIPKNCYINYDDFSTIGEMHKFLTNLTDNEIVEYQLAIRKFLSSSAVDVFSIETFVKTSIETIIDQTKCF</sequence>
<evidence type="ECO:0000259" key="4">
    <source>
        <dbReference type="Pfam" id="PF00852"/>
    </source>
</evidence>
<accession>A0A317F639</accession>
<gene>
    <name evidence="5" type="ORF">DF947_08000</name>
</gene>
<feature type="domain" description="Fucosyltransferase C-terminal" evidence="4">
    <location>
        <begin position="186"/>
        <end position="268"/>
    </location>
</feature>
<dbReference type="AlphaFoldDB" id="A0A317F639"/>
<dbReference type="PANTHER" id="PTHR11929:SF194">
    <property type="entry name" value="ALPHA-(1,3)-FUCOSYLTRANSFERASE 10"/>
    <property type="match status" value="1"/>
</dbReference>
<dbReference type="PANTHER" id="PTHR11929">
    <property type="entry name" value="ALPHA- 1,3 -FUCOSYLTRANSFERASE"/>
    <property type="match status" value="1"/>
</dbReference>
<name>A0A317F639_9SPHI</name>
<dbReference type="InterPro" id="IPR055270">
    <property type="entry name" value="Glyco_tran_10_C"/>
</dbReference>